<evidence type="ECO:0000313" key="5">
    <source>
        <dbReference type="Proteomes" id="UP000011087"/>
    </source>
</evidence>
<feature type="transmembrane region" description="Helical" evidence="2">
    <location>
        <begin position="1122"/>
        <end position="1141"/>
    </location>
</feature>
<proteinExistence type="predicted"/>
<feature type="transmembrane region" description="Helical" evidence="2">
    <location>
        <begin position="309"/>
        <end position="326"/>
    </location>
</feature>
<dbReference type="GeneID" id="17289543"/>
<keyword evidence="5" id="KW-1185">Reference proteome</keyword>
<reference evidence="5" key="2">
    <citation type="submission" date="2012-11" db="EMBL/GenBank/DDBJ databases">
        <authorList>
            <person name="Kuo A."/>
            <person name="Curtis B.A."/>
            <person name="Tanifuji G."/>
            <person name="Burki F."/>
            <person name="Gruber A."/>
            <person name="Irimia M."/>
            <person name="Maruyama S."/>
            <person name="Arias M.C."/>
            <person name="Ball S.G."/>
            <person name="Gile G.H."/>
            <person name="Hirakawa Y."/>
            <person name="Hopkins J.F."/>
            <person name="Rensing S.A."/>
            <person name="Schmutz J."/>
            <person name="Symeonidi A."/>
            <person name="Elias M."/>
            <person name="Eveleigh R.J."/>
            <person name="Herman E.K."/>
            <person name="Klute M.J."/>
            <person name="Nakayama T."/>
            <person name="Obornik M."/>
            <person name="Reyes-Prieto A."/>
            <person name="Armbrust E.V."/>
            <person name="Aves S.J."/>
            <person name="Beiko R.G."/>
            <person name="Coutinho P."/>
            <person name="Dacks J.B."/>
            <person name="Durnford D.G."/>
            <person name="Fast N.M."/>
            <person name="Green B.R."/>
            <person name="Grisdale C."/>
            <person name="Hempe F."/>
            <person name="Henrissat B."/>
            <person name="Hoppner M.P."/>
            <person name="Ishida K.-I."/>
            <person name="Kim E."/>
            <person name="Koreny L."/>
            <person name="Kroth P.G."/>
            <person name="Liu Y."/>
            <person name="Malik S.-B."/>
            <person name="Maier U.G."/>
            <person name="McRose D."/>
            <person name="Mock T."/>
            <person name="Neilson J.A."/>
            <person name="Onodera N.T."/>
            <person name="Poole A.M."/>
            <person name="Pritham E.J."/>
            <person name="Richards T.A."/>
            <person name="Rocap G."/>
            <person name="Roy S.W."/>
            <person name="Sarai C."/>
            <person name="Schaack S."/>
            <person name="Shirato S."/>
            <person name="Slamovits C.H."/>
            <person name="Spencer D.F."/>
            <person name="Suzuki S."/>
            <person name="Worden A.Z."/>
            <person name="Zauner S."/>
            <person name="Barry K."/>
            <person name="Bell C."/>
            <person name="Bharti A.K."/>
            <person name="Crow J.A."/>
            <person name="Grimwood J."/>
            <person name="Kramer R."/>
            <person name="Lindquist E."/>
            <person name="Lucas S."/>
            <person name="Salamov A."/>
            <person name="McFadden G.I."/>
            <person name="Lane C.E."/>
            <person name="Keeling P.J."/>
            <person name="Gray M.W."/>
            <person name="Grigoriev I.V."/>
            <person name="Archibald J.M."/>
        </authorList>
    </citation>
    <scope>NUCLEOTIDE SEQUENCE</scope>
    <source>
        <strain evidence="5">CCMP2712</strain>
    </source>
</reference>
<dbReference type="HOGENOM" id="CLU_005527_0_0_1"/>
<dbReference type="RefSeq" id="XP_005819793.1">
    <property type="nucleotide sequence ID" value="XM_005819736.1"/>
</dbReference>
<evidence type="ECO:0000256" key="1">
    <source>
        <dbReference type="SAM" id="MobiDB-lite"/>
    </source>
</evidence>
<dbReference type="PaxDb" id="55529-EKX32813"/>
<feature type="transmembrane region" description="Helical" evidence="2">
    <location>
        <begin position="1148"/>
        <end position="1166"/>
    </location>
</feature>
<reference evidence="4" key="3">
    <citation type="submission" date="2016-03" db="UniProtKB">
        <authorList>
            <consortium name="EnsemblProtists"/>
        </authorList>
    </citation>
    <scope>IDENTIFICATION</scope>
</reference>
<dbReference type="EnsemblProtists" id="EKX32813">
    <property type="protein sequence ID" value="EKX32813"/>
    <property type="gene ID" value="GUITHDRAFT_121009"/>
</dbReference>
<keyword evidence="2" id="KW-0472">Membrane</keyword>
<feature type="transmembrane region" description="Helical" evidence="2">
    <location>
        <begin position="397"/>
        <end position="428"/>
    </location>
</feature>
<keyword evidence="2" id="KW-0812">Transmembrane</keyword>
<feature type="transmembrane region" description="Helical" evidence="2">
    <location>
        <begin position="103"/>
        <end position="126"/>
    </location>
</feature>
<accession>L1I9C6</accession>
<evidence type="ECO:0000256" key="2">
    <source>
        <dbReference type="SAM" id="Phobius"/>
    </source>
</evidence>
<gene>
    <name evidence="3" type="ORF">GUITHDRAFT_121009</name>
</gene>
<sequence>MDTIETSLAFPDDTLLSPARSNKLPPLEDEPGATKMPEGKEACSPPEKIFHDSHSEEQSRLAEEYVIASASRPGNALQDLADRYQHSLHARDLWKVFLSVRPISMLLLLRINRLSLLILGIIVLIFGYQDEIFLWKSVQVADYKSYRYFRFTAMMLRDGTKWPNVKSPGIAGMGLMVENCRMPHVIKDVMSNTAVIEQLPGVSHAVNGSTYELSFQDSVQSNGFYIITSNLSTELDVVSFFIEGSDDRKDWVYIAYSRVCGSVRSNDMSTMNYLKSRNAPIYNTPMRRLEVVDFNFHDMWCVWPDYSSLIARVVMFASILLGLILLHHRCPRGSTKVIAWGIVLTSLVRLGGYGGSTMNWHNDRQGLVLYQTFGDLLLFPAPLLLSEHFALEKGLMAGIYQILVTWIIDQTINSAAIFFIVVFVLLIGNREWHSFQGRQVIRQDVEQFEQAWKELTELPSFAEDVECLKAQVAATKKKFQIDSCQVPVPLQYSWSESLHSFSHLYNTQNKFEIIVQGGFDNLESKREPFLVELHSRMLSMYINKCMKVSTLVDSLDQLYAQANALKPLFLDIVQDYAEQSNGSFPIITQNSVDFVRWVDAKHNPDLLQRIKWANLKSVDRAIEKLASTYDFHVCRLVDIVRQCIVFEDLEDLTRCLHAITEDERVEVMRVKNRFDGSYDPRQSGGYRDVCLNVRVVTERTKRLGVAGHVCELVLAMRGIYAIKEEAEHSRYLRYKKTRRHRRLVEFFRHIFMIQRLRKIGKLNRLVVLFSIDCNFFQYLKSLFAFSRVSNSEETVEMEVKSVDCDELDRTDAILRQRCSFPGDFLEARLREVWFAVKNAGQASVLFTSTPVTHALYKPWSKLLLVLVGVYACVACFSLSSEFSKSIVHESAIAVRSLRFRTLEIASTADAQAVVAPGISLLGLMWNGCEIHDLTSSSFAVNEDFIVTFSSELRANGWFFAPVPVAGEQPVRFQVLASEDVAHRDNLTEVSWRVIGASSCSWSTVVPVCIPTDREKFVYAEHSMGKHYGVDLRSPWYQSIGTVLLYFPVFVLAFGSAITASMGQHRTALGMIAACLWVPGIMELITAVGYVTSSTSSSYSVYWWVLGASSMTFGHVIQYHEEWFMLYVPFYFTVCFIGQGLQDLYISKLPFQVPGGPTFLFVIWILVQVSRKIAIKSSWKFIEEDLRHYQKIWHEICGRQGVQDQLASLASLCGSINSSPRAGVPLQGVTPVEAAEVVPAGKQGGESAMRRWACRCREMLPKDVLREQPKITLDQLYMQAMLMEDEFKLLVQQLADKSNGSFPILASDDDMHFVRWVDAKLNPDLLQRIKWANLKSVDRAIEKLSRSYDCVVARLVDIVRQCIVFEDLEDLTRCLHAITEDERVEVMRVKNRFDGSYDPRQSGGYRDVCLNVRVVTERTKRLGVAGHVCELQLVLQEYKSWTFKFNGHKRYVEFRNRRCE</sequence>
<feature type="transmembrane region" description="Helical" evidence="2">
    <location>
        <begin position="1042"/>
        <end position="1061"/>
    </location>
</feature>
<evidence type="ECO:0000313" key="3">
    <source>
        <dbReference type="EMBL" id="EKX32813.1"/>
    </source>
</evidence>
<evidence type="ECO:0008006" key="6">
    <source>
        <dbReference type="Google" id="ProtNLM"/>
    </source>
</evidence>
<reference evidence="3 5" key="1">
    <citation type="journal article" date="2012" name="Nature">
        <title>Algal genomes reveal evolutionary mosaicism and the fate of nucleomorphs.</title>
        <authorList>
            <consortium name="DOE Joint Genome Institute"/>
            <person name="Curtis B.A."/>
            <person name="Tanifuji G."/>
            <person name="Burki F."/>
            <person name="Gruber A."/>
            <person name="Irimia M."/>
            <person name="Maruyama S."/>
            <person name="Arias M.C."/>
            <person name="Ball S.G."/>
            <person name="Gile G.H."/>
            <person name="Hirakawa Y."/>
            <person name="Hopkins J.F."/>
            <person name="Kuo A."/>
            <person name="Rensing S.A."/>
            <person name="Schmutz J."/>
            <person name="Symeonidi A."/>
            <person name="Elias M."/>
            <person name="Eveleigh R.J."/>
            <person name="Herman E.K."/>
            <person name="Klute M.J."/>
            <person name="Nakayama T."/>
            <person name="Obornik M."/>
            <person name="Reyes-Prieto A."/>
            <person name="Armbrust E.V."/>
            <person name="Aves S.J."/>
            <person name="Beiko R.G."/>
            <person name="Coutinho P."/>
            <person name="Dacks J.B."/>
            <person name="Durnford D.G."/>
            <person name="Fast N.M."/>
            <person name="Green B.R."/>
            <person name="Grisdale C.J."/>
            <person name="Hempel F."/>
            <person name="Henrissat B."/>
            <person name="Hoppner M.P."/>
            <person name="Ishida K."/>
            <person name="Kim E."/>
            <person name="Koreny L."/>
            <person name="Kroth P.G."/>
            <person name="Liu Y."/>
            <person name="Malik S.B."/>
            <person name="Maier U.G."/>
            <person name="McRose D."/>
            <person name="Mock T."/>
            <person name="Neilson J.A."/>
            <person name="Onodera N.T."/>
            <person name="Poole A.M."/>
            <person name="Pritham E.J."/>
            <person name="Richards T.A."/>
            <person name="Rocap G."/>
            <person name="Roy S.W."/>
            <person name="Sarai C."/>
            <person name="Schaack S."/>
            <person name="Shirato S."/>
            <person name="Slamovits C.H."/>
            <person name="Spencer D.F."/>
            <person name="Suzuki S."/>
            <person name="Worden A.Z."/>
            <person name="Zauner S."/>
            <person name="Barry K."/>
            <person name="Bell C."/>
            <person name="Bharti A.K."/>
            <person name="Crow J.A."/>
            <person name="Grimwood J."/>
            <person name="Kramer R."/>
            <person name="Lindquist E."/>
            <person name="Lucas S."/>
            <person name="Salamov A."/>
            <person name="McFadden G.I."/>
            <person name="Lane C.E."/>
            <person name="Keeling P.J."/>
            <person name="Gray M.W."/>
            <person name="Grigoriev I.V."/>
            <person name="Archibald J.M."/>
        </authorList>
    </citation>
    <scope>NUCLEOTIDE SEQUENCE</scope>
    <source>
        <strain evidence="3 5">CCMP2712</strain>
    </source>
</reference>
<dbReference type="KEGG" id="gtt:GUITHDRAFT_121009"/>
<dbReference type="EMBL" id="JH993170">
    <property type="protein sequence ID" value="EKX32813.1"/>
    <property type="molecule type" value="Genomic_DNA"/>
</dbReference>
<organism evidence="3">
    <name type="scientific">Guillardia theta (strain CCMP2712)</name>
    <name type="common">Cryptophyte</name>
    <dbReference type="NCBI Taxonomy" id="905079"/>
    <lineage>
        <taxon>Eukaryota</taxon>
        <taxon>Cryptophyceae</taxon>
        <taxon>Pyrenomonadales</taxon>
        <taxon>Geminigeraceae</taxon>
        <taxon>Guillardia</taxon>
    </lineage>
</organism>
<name>L1I9C6_GUITC</name>
<evidence type="ECO:0000313" key="4">
    <source>
        <dbReference type="EnsemblProtists" id="EKX32813"/>
    </source>
</evidence>
<dbReference type="Gene3D" id="3.30.460.10">
    <property type="entry name" value="Beta Polymerase, domain 2"/>
    <property type="match status" value="1"/>
</dbReference>
<feature type="region of interest" description="Disordered" evidence="1">
    <location>
        <begin position="1"/>
        <end position="54"/>
    </location>
</feature>
<keyword evidence="2" id="KW-1133">Transmembrane helix</keyword>
<dbReference type="InterPro" id="IPR043519">
    <property type="entry name" value="NT_sf"/>
</dbReference>
<dbReference type="Proteomes" id="UP000011087">
    <property type="component" value="Unassembled WGS sequence"/>
</dbReference>
<protein>
    <recommendedName>
        <fullName evidence="6">RelA/SpoT domain-containing protein</fullName>
    </recommendedName>
</protein>
<feature type="transmembrane region" description="Helical" evidence="2">
    <location>
        <begin position="1098"/>
        <end position="1116"/>
    </location>
</feature>
<feature type="transmembrane region" description="Helical" evidence="2">
    <location>
        <begin position="1067"/>
        <end position="1091"/>
    </location>
</feature>
<feature type="transmembrane region" description="Helical" evidence="2">
    <location>
        <begin position="338"/>
        <end position="355"/>
    </location>
</feature>